<accession>A0A3M8WMT4</accession>
<name>A0A3M8WMT4_9ACTN</name>
<gene>
    <name evidence="1" type="ORF">EEJ42_09165</name>
</gene>
<organism evidence="1 2">
    <name type="scientific">Streptomyces botrytidirepellens</name>
    <dbReference type="NCBI Taxonomy" id="2486417"/>
    <lineage>
        <taxon>Bacteria</taxon>
        <taxon>Bacillati</taxon>
        <taxon>Actinomycetota</taxon>
        <taxon>Actinomycetes</taxon>
        <taxon>Kitasatosporales</taxon>
        <taxon>Streptomycetaceae</taxon>
        <taxon>Streptomyces</taxon>
    </lineage>
</organism>
<comment type="caution">
    <text evidence="1">The sequence shown here is derived from an EMBL/GenBank/DDBJ whole genome shotgun (WGS) entry which is preliminary data.</text>
</comment>
<proteinExistence type="predicted"/>
<evidence type="ECO:0000313" key="1">
    <source>
        <dbReference type="EMBL" id="RNG30977.1"/>
    </source>
</evidence>
<evidence type="ECO:0000313" key="2">
    <source>
        <dbReference type="Proteomes" id="UP000275401"/>
    </source>
</evidence>
<dbReference type="AlphaFoldDB" id="A0A3M8WMT4"/>
<dbReference type="Proteomes" id="UP000275401">
    <property type="component" value="Unassembled WGS sequence"/>
</dbReference>
<protein>
    <submittedName>
        <fullName evidence="1">Uncharacterized protein</fullName>
    </submittedName>
</protein>
<reference evidence="1 2" key="1">
    <citation type="submission" date="2018-11" db="EMBL/GenBank/DDBJ databases">
        <title>The Potential of Streptomyces as Biocontrol Agents against the Tomato grey mould, Botrytis cinerea (Gray mold) Frontiers in Microbiology.</title>
        <authorList>
            <person name="Li D."/>
        </authorList>
    </citation>
    <scope>NUCLEOTIDE SEQUENCE [LARGE SCALE GENOMIC DNA]</scope>
    <source>
        <strain evidence="1 2">NEAU-LD23</strain>
    </source>
</reference>
<dbReference type="EMBL" id="RIBZ01000117">
    <property type="protein sequence ID" value="RNG30977.1"/>
    <property type="molecule type" value="Genomic_DNA"/>
</dbReference>
<sequence>MTEHLGTPPERTALPSDAMAAEPALTHRIWRTPTHALILGPAADTGPYGYLTHLQLSYTPLACGPDLPTPGDEDGLAGWIATHIGW</sequence>
<keyword evidence="2" id="KW-1185">Reference proteome</keyword>